<reference evidence="5 6" key="1">
    <citation type="submission" date="2016-10" db="EMBL/GenBank/DDBJ databases">
        <authorList>
            <person name="de Groot N.N."/>
        </authorList>
    </citation>
    <scope>NUCLEOTIDE SEQUENCE [LARGE SCALE GENOMIC DNA]</scope>
    <source>
        <strain evidence="5 6">MT12</strain>
    </source>
</reference>
<dbReference type="EMBL" id="FNTH01000001">
    <property type="protein sequence ID" value="SEC98053.1"/>
    <property type="molecule type" value="Genomic_DNA"/>
</dbReference>
<evidence type="ECO:0000256" key="3">
    <source>
        <dbReference type="ARBA" id="ARBA00023027"/>
    </source>
</evidence>
<dbReference type="NCBIfam" id="NF005559">
    <property type="entry name" value="PRK07231.1"/>
    <property type="match status" value="1"/>
</dbReference>
<dbReference type="PANTHER" id="PTHR24321:SF8">
    <property type="entry name" value="ESTRADIOL 17-BETA-DEHYDROGENASE 8-RELATED"/>
    <property type="match status" value="1"/>
</dbReference>
<feature type="domain" description="Ketoreductase" evidence="4">
    <location>
        <begin position="7"/>
        <end position="185"/>
    </location>
</feature>
<dbReference type="SMART" id="SM00822">
    <property type="entry name" value="PKS_KR"/>
    <property type="match status" value="1"/>
</dbReference>
<comment type="similarity">
    <text evidence="1">Belongs to the short-chain dehydrogenases/reductases (SDR) family.</text>
</comment>
<organism evidence="5 6">
    <name type="scientific">Bradyrhizobium erythrophlei</name>
    <dbReference type="NCBI Taxonomy" id="1437360"/>
    <lineage>
        <taxon>Bacteria</taxon>
        <taxon>Pseudomonadati</taxon>
        <taxon>Pseudomonadota</taxon>
        <taxon>Alphaproteobacteria</taxon>
        <taxon>Hyphomicrobiales</taxon>
        <taxon>Nitrobacteraceae</taxon>
        <taxon>Bradyrhizobium</taxon>
    </lineage>
</organism>
<dbReference type="PANTHER" id="PTHR24321">
    <property type="entry name" value="DEHYDROGENASES, SHORT CHAIN"/>
    <property type="match status" value="1"/>
</dbReference>
<protein>
    <submittedName>
        <fullName evidence="5">Meso-butanediol dehydrogenase / (S,S)-butanediol dehydrogenase / diacetyl reductase</fullName>
    </submittedName>
</protein>
<keyword evidence="3" id="KW-0520">NAD</keyword>
<evidence type="ECO:0000313" key="5">
    <source>
        <dbReference type="EMBL" id="SEC98053.1"/>
    </source>
</evidence>
<dbReference type="PRINTS" id="PR00081">
    <property type="entry name" value="GDHRDH"/>
</dbReference>
<dbReference type="Gene3D" id="3.40.50.720">
    <property type="entry name" value="NAD(P)-binding Rossmann-like Domain"/>
    <property type="match status" value="1"/>
</dbReference>
<evidence type="ECO:0000256" key="1">
    <source>
        <dbReference type="ARBA" id="ARBA00006484"/>
    </source>
</evidence>
<dbReference type="CDD" id="cd05233">
    <property type="entry name" value="SDR_c"/>
    <property type="match status" value="1"/>
</dbReference>
<accession>A0A1H4WXL5</accession>
<dbReference type="InterPro" id="IPR036291">
    <property type="entry name" value="NAD(P)-bd_dom_sf"/>
</dbReference>
<dbReference type="InterPro" id="IPR057326">
    <property type="entry name" value="KR_dom"/>
</dbReference>
<dbReference type="Pfam" id="PF13561">
    <property type="entry name" value="adh_short_C2"/>
    <property type="match status" value="1"/>
</dbReference>
<dbReference type="FunFam" id="3.40.50.720:FF:000084">
    <property type="entry name" value="Short-chain dehydrogenase reductase"/>
    <property type="match status" value="1"/>
</dbReference>
<proteinExistence type="inferred from homology"/>
<dbReference type="InterPro" id="IPR002347">
    <property type="entry name" value="SDR_fam"/>
</dbReference>
<dbReference type="InterPro" id="IPR020904">
    <property type="entry name" value="Sc_DH/Rdtase_CS"/>
</dbReference>
<evidence type="ECO:0000313" key="6">
    <source>
        <dbReference type="Proteomes" id="UP000198992"/>
    </source>
</evidence>
<dbReference type="NCBIfam" id="NF009466">
    <property type="entry name" value="PRK12826.1-2"/>
    <property type="match status" value="1"/>
</dbReference>
<evidence type="ECO:0000256" key="2">
    <source>
        <dbReference type="ARBA" id="ARBA00023002"/>
    </source>
</evidence>
<dbReference type="AlphaFoldDB" id="A0A1H4WXL5"/>
<dbReference type="PROSITE" id="PS00061">
    <property type="entry name" value="ADH_SHORT"/>
    <property type="match status" value="1"/>
</dbReference>
<gene>
    <name evidence="5" type="ORF">SAMN05444164_3287</name>
</gene>
<dbReference type="RefSeq" id="WP_092116878.1">
    <property type="nucleotide sequence ID" value="NZ_FNTH01000001.1"/>
</dbReference>
<keyword evidence="2" id="KW-0560">Oxidoreductase</keyword>
<dbReference type="Proteomes" id="UP000198992">
    <property type="component" value="Unassembled WGS sequence"/>
</dbReference>
<dbReference type="OrthoDB" id="5457012at2"/>
<name>A0A1H4WXL5_9BRAD</name>
<sequence length="251" mass="26158">MARFVDRTVVVTGGGSGIGEGTARAFFAEGANVVVVDVDEKAAEGVVAELGGDRCLAAAANVTDRPAVDAFVAEAVKRFGRLDVLVNSAGIREITPVLELEAELWDRVISVNLHGTFHMSQAFARLAMAAKMPASIINISSVAGIMGIPKRAAYVSSKHAIIGLTREMAMELGPHGIRVNAVAPGLVRTALTESYFSNPDLIRSMHASRPLGRAARVEEIASVILFLASDDASFVTGATIPVDGGFSAGKG</sequence>
<evidence type="ECO:0000259" key="4">
    <source>
        <dbReference type="SMART" id="SM00822"/>
    </source>
</evidence>
<dbReference type="SUPFAM" id="SSF51735">
    <property type="entry name" value="NAD(P)-binding Rossmann-fold domains"/>
    <property type="match status" value="1"/>
</dbReference>
<dbReference type="PRINTS" id="PR00080">
    <property type="entry name" value="SDRFAMILY"/>
</dbReference>
<dbReference type="GO" id="GO:0016491">
    <property type="term" value="F:oxidoreductase activity"/>
    <property type="evidence" value="ECO:0007669"/>
    <property type="project" value="UniProtKB-KW"/>
</dbReference>